<gene>
    <name evidence="3" type="ORF">LRX75_14770</name>
</gene>
<dbReference type="AlphaFoldDB" id="A0A9X1NVZ0"/>
<evidence type="ECO:0000313" key="3">
    <source>
        <dbReference type="EMBL" id="MCD7110301.1"/>
    </source>
</evidence>
<dbReference type="Proteomes" id="UP001139089">
    <property type="component" value="Unassembled WGS sequence"/>
</dbReference>
<evidence type="ECO:0000256" key="2">
    <source>
        <dbReference type="HAMAP-Rule" id="MF_00163"/>
    </source>
</evidence>
<keyword evidence="3" id="KW-0378">Hydrolase</keyword>
<protein>
    <recommendedName>
        <fullName evidence="2">Peptide deformylase-like</fullName>
    </recommendedName>
    <alternativeName>
        <fullName evidence="2">Polypeptide deformylase-like</fullName>
    </alternativeName>
</protein>
<dbReference type="InterPro" id="IPR023635">
    <property type="entry name" value="Peptide_deformylase"/>
</dbReference>
<dbReference type="Pfam" id="PF01327">
    <property type="entry name" value="Pep_deformylase"/>
    <property type="match status" value="1"/>
</dbReference>
<reference evidence="3" key="1">
    <citation type="submission" date="2021-12" db="EMBL/GenBank/DDBJ databases">
        <authorList>
            <person name="Li Y."/>
        </authorList>
    </citation>
    <scope>NUCLEOTIDE SEQUENCE</scope>
    <source>
        <strain evidence="3">DKSPLA3</strain>
    </source>
</reference>
<dbReference type="CDD" id="cd00487">
    <property type="entry name" value="Pep_deformylase"/>
    <property type="match status" value="1"/>
</dbReference>
<dbReference type="PIRSF" id="PIRSF004749">
    <property type="entry name" value="Pep_def"/>
    <property type="match status" value="1"/>
</dbReference>
<name>A0A9X1NVZ0_9HYPH</name>
<evidence type="ECO:0000256" key="1">
    <source>
        <dbReference type="ARBA" id="ARBA00010759"/>
    </source>
</evidence>
<dbReference type="EMBL" id="JAJOZR010000009">
    <property type="protein sequence ID" value="MCD7110301.1"/>
    <property type="molecule type" value="Genomic_DNA"/>
</dbReference>
<comment type="similarity">
    <text evidence="1 2">Belongs to the polypeptide deformylase family.</text>
</comment>
<dbReference type="RefSeq" id="WP_231815537.1">
    <property type="nucleotide sequence ID" value="NZ_JAJOZR010000009.1"/>
</dbReference>
<dbReference type="NCBIfam" id="NF009484">
    <property type="entry name" value="PRK12846.1-5"/>
    <property type="match status" value="1"/>
</dbReference>
<dbReference type="HAMAP" id="MF_00163">
    <property type="entry name" value="Pep_deformylase"/>
    <property type="match status" value="1"/>
</dbReference>
<dbReference type="SUPFAM" id="SSF56420">
    <property type="entry name" value="Peptide deformylase"/>
    <property type="match status" value="1"/>
</dbReference>
<dbReference type="PRINTS" id="PR01576">
    <property type="entry name" value="PDEFORMYLASE"/>
</dbReference>
<feature type="active site" evidence="2">
    <location>
        <position position="134"/>
    </location>
</feature>
<dbReference type="PANTHER" id="PTHR10458">
    <property type="entry name" value="PEPTIDE DEFORMYLASE"/>
    <property type="match status" value="1"/>
</dbReference>
<comment type="caution">
    <text evidence="3">The sequence shown here is derived from an EMBL/GenBank/DDBJ whole genome shotgun (WGS) entry which is preliminary data.</text>
</comment>
<organism evidence="3 4">
    <name type="scientific">Rhizobium quercicola</name>
    <dbReference type="NCBI Taxonomy" id="2901226"/>
    <lineage>
        <taxon>Bacteria</taxon>
        <taxon>Pseudomonadati</taxon>
        <taxon>Pseudomonadota</taxon>
        <taxon>Alphaproteobacteria</taxon>
        <taxon>Hyphomicrobiales</taxon>
        <taxon>Rhizobiaceae</taxon>
        <taxon>Rhizobium/Agrobacterium group</taxon>
        <taxon>Rhizobium</taxon>
    </lineage>
</organism>
<sequence length="166" mass="18466">MTIRPIIRYPDIRLKTPAAPVTTFDRDLAALAGDLLDTMRAAPGIGITGPHIGILKAITVIETDATTGPRIFVNPQILSAGTDMIRHMEGSVSMPGFTDAVERPATVTVRYQTLDGDWREENADGLLSICLQHEIDQINGLFWLQRLSRLKRERLVKRYEKAVKMA</sequence>
<dbReference type="NCBIfam" id="TIGR00079">
    <property type="entry name" value="pept_deformyl"/>
    <property type="match status" value="1"/>
</dbReference>
<evidence type="ECO:0000313" key="4">
    <source>
        <dbReference type="Proteomes" id="UP001139089"/>
    </source>
</evidence>
<comment type="caution">
    <text evidence="2">Lacks conserved residue(s) required for the propagation of feature annotation.</text>
</comment>
<dbReference type="Gene3D" id="3.90.45.10">
    <property type="entry name" value="Peptide deformylase"/>
    <property type="match status" value="1"/>
</dbReference>
<dbReference type="InterPro" id="IPR036821">
    <property type="entry name" value="Peptide_deformylase_sf"/>
</dbReference>
<dbReference type="GO" id="GO:0042586">
    <property type="term" value="F:peptide deformylase activity"/>
    <property type="evidence" value="ECO:0007669"/>
    <property type="project" value="InterPro"/>
</dbReference>
<keyword evidence="4" id="KW-1185">Reference proteome</keyword>
<dbReference type="PANTHER" id="PTHR10458:SF22">
    <property type="entry name" value="PEPTIDE DEFORMYLASE"/>
    <property type="match status" value="1"/>
</dbReference>
<accession>A0A9X1NVZ0</accession>
<proteinExistence type="inferred from homology"/>